<evidence type="ECO:0000313" key="1">
    <source>
        <dbReference type="EMBL" id="ETW33042.1"/>
    </source>
</evidence>
<accession>A0A024VX57</accession>
<name>A0A024VX57_PLAFA</name>
<proteinExistence type="predicted"/>
<gene>
    <name evidence="1" type="ORF">PFTANZ_06242</name>
</gene>
<dbReference type="EMBL" id="KI926915">
    <property type="protein sequence ID" value="ETW33042.1"/>
    <property type="molecule type" value="Genomic_DNA"/>
</dbReference>
<organism evidence="1 2">
    <name type="scientific">Plasmodium falciparum Tanzania</name>
    <name type="common">2000708</name>
    <dbReference type="NCBI Taxonomy" id="1036725"/>
    <lineage>
        <taxon>Eukaryota</taxon>
        <taxon>Sar</taxon>
        <taxon>Alveolata</taxon>
        <taxon>Apicomplexa</taxon>
        <taxon>Aconoidasida</taxon>
        <taxon>Haemosporida</taxon>
        <taxon>Plasmodiidae</taxon>
        <taxon>Plasmodium</taxon>
        <taxon>Plasmodium (Laverania)</taxon>
    </lineage>
</organism>
<reference evidence="1 2" key="2">
    <citation type="submission" date="2013-02" db="EMBL/GenBank/DDBJ databases">
        <title>The Genome Sequence of Plasmodium falciparum Tanzania (2000708).</title>
        <authorList>
            <consortium name="The Broad Institute Genome Sequencing Platform"/>
            <consortium name="The Broad Institute Genome Sequencing Center for Infectious Disease"/>
            <person name="Neafsey D."/>
            <person name="Cheeseman I."/>
            <person name="Volkman S."/>
            <person name="Adams J."/>
            <person name="Walker B."/>
            <person name="Young S.K."/>
            <person name="Zeng Q."/>
            <person name="Gargeya S."/>
            <person name="Fitzgerald M."/>
            <person name="Haas B."/>
            <person name="Abouelleil A."/>
            <person name="Alvarado L."/>
            <person name="Arachchi H.M."/>
            <person name="Berlin A.M."/>
            <person name="Chapman S.B."/>
            <person name="Dewar J."/>
            <person name="Goldberg J."/>
            <person name="Griggs A."/>
            <person name="Gujja S."/>
            <person name="Hansen M."/>
            <person name="Howarth C."/>
            <person name="Imamovic A."/>
            <person name="Larimer J."/>
            <person name="McCowan C."/>
            <person name="Murphy C."/>
            <person name="Neiman D."/>
            <person name="Pearson M."/>
            <person name="Priest M."/>
            <person name="Roberts A."/>
            <person name="Saif S."/>
            <person name="Shea T."/>
            <person name="Sisk P."/>
            <person name="Sykes S."/>
            <person name="Wortman J."/>
            <person name="Nusbaum C."/>
            <person name="Birren B."/>
        </authorList>
    </citation>
    <scope>NUCLEOTIDE SEQUENCE [LARGE SCALE GENOMIC DNA]</scope>
    <source>
        <strain evidence="2">Tanzania (2000708)</strain>
    </source>
</reference>
<sequence>MYIYIFNVPSLIKKFIKTKINSRDYSKILKKNYGFYFFINPYYNISHELFICIHIISCIEKIKIQRYIITKKYVHAKLYTNVYEFNKIRIYFCSASNNKTKKKIKCKNKKKIKI</sequence>
<dbReference type="Proteomes" id="UP000030708">
    <property type="component" value="Unassembled WGS sequence"/>
</dbReference>
<evidence type="ECO:0000313" key="2">
    <source>
        <dbReference type="Proteomes" id="UP000030708"/>
    </source>
</evidence>
<reference evidence="1 2" key="1">
    <citation type="submission" date="2013-02" db="EMBL/GenBank/DDBJ databases">
        <title>The Genome Annotation of Plasmodium falciparum Tanzania (2000708).</title>
        <authorList>
            <consortium name="The Broad Institute Genome Sequencing Platform"/>
            <consortium name="The Broad Institute Genome Sequencing Center for Infectious Disease"/>
            <person name="Neafsey D."/>
            <person name="Hoffman S."/>
            <person name="Volkman S."/>
            <person name="Rosenthal P."/>
            <person name="Walker B."/>
            <person name="Young S.K."/>
            <person name="Zeng Q."/>
            <person name="Gargeya S."/>
            <person name="Fitzgerald M."/>
            <person name="Haas B."/>
            <person name="Abouelleil A."/>
            <person name="Allen A.W."/>
            <person name="Alvarado L."/>
            <person name="Arachchi H.M."/>
            <person name="Berlin A.M."/>
            <person name="Chapman S.B."/>
            <person name="Gainer-Dewar J."/>
            <person name="Goldberg J."/>
            <person name="Griggs A."/>
            <person name="Gujja S."/>
            <person name="Hansen M."/>
            <person name="Howarth C."/>
            <person name="Imamovic A."/>
            <person name="Ireland A."/>
            <person name="Larimer J."/>
            <person name="McCowan C."/>
            <person name="Murphy C."/>
            <person name="Pearson M."/>
            <person name="Poon T.W."/>
            <person name="Priest M."/>
            <person name="Roberts A."/>
            <person name="Saif S."/>
            <person name="Shea T."/>
            <person name="Sisk P."/>
            <person name="Sykes S."/>
            <person name="Wortman J."/>
            <person name="Nusbaum C."/>
            <person name="Birren B."/>
        </authorList>
    </citation>
    <scope>NUCLEOTIDE SEQUENCE [LARGE SCALE GENOMIC DNA]</scope>
    <source>
        <strain evidence="2">Tanzania (2000708)</strain>
    </source>
</reference>
<dbReference type="AlphaFoldDB" id="A0A024VX57"/>
<protein>
    <submittedName>
        <fullName evidence="1">Uncharacterized protein</fullName>
    </submittedName>
</protein>